<protein>
    <submittedName>
        <fullName evidence="1">Uncharacterized protein</fullName>
    </submittedName>
</protein>
<evidence type="ECO:0000313" key="1">
    <source>
        <dbReference type="EMBL" id="EDO61946.1"/>
    </source>
</evidence>
<dbReference type="HOGENOM" id="CLU_3231785_0_0_9"/>
<reference evidence="1 2" key="2">
    <citation type="submission" date="2007-08" db="EMBL/GenBank/DDBJ databases">
        <authorList>
            <person name="Fulton L."/>
            <person name="Clifton S."/>
            <person name="Fulton B."/>
            <person name="Xu J."/>
            <person name="Minx P."/>
            <person name="Pepin K.H."/>
            <person name="Johnson M."/>
            <person name="Thiruvilangam P."/>
            <person name="Bhonagiri V."/>
            <person name="Nash W.E."/>
            <person name="Wang C."/>
            <person name="Mardis E.R."/>
            <person name="Wilson R.K."/>
        </authorList>
    </citation>
    <scope>NUCLEOTIDE SEQUENCE [LARGE SCALE GENOMIC DNA]</scope>
    <source>
        <strain evidence="1 2">DSM 753</strain>
    </source>
</reference>
<evidence type="ECO:0000313" key="2">
    <source>
        <dbReference type="Proteomes" id="UP000003490"/>
    </source>
</evidence>
<dbReference type="AlphaFoldDB" id="A7VSB6"/>
<sequence>MSRKGKTPGQNQNQPFQKSSEAGAGFILCKKCIKVNMQLLHWI</sequence>
<organism evidence="1 2">
    <name type="scientific">[Clostridium] leptum DSM 753</name>
    <dbReference type="NCBI Taxonomy" id="428125"/>
    <lineage>
        <taxon>Bacteria</taxon>
        <taxon>Bacillati</taxon>
        <taxon>Bacillota</taxon>
        <taxon>Clostridia</taxon>
        <taxon>Eubacteriales</taxon>
        <taxon>Oscillospiraceae</taxon>
        <taxon>Oscillospiraceae incertae sedis</taxon>
    </lineage>
</organism>
<comment type="caution">
    <text evidence="1">The sequence shown here is derived from an EMBL/GenBank/DDBJ whole genome shotgun (WGS) entry which is preliminary data.</text>
</comment>
<dbReference type="Proteomes" id="UP000003490">
    <property type="component" value="Unassembled WGS sequence"/>
</dbReference>
<dbReference type="EMBL" id="ABCB02000017">
    <property type="protein sequence ID" value="EDO61946.1"/>
    <property type="molecule type" value="Genomic_DNA"/>
</dbReference>
<reference evidence="1 2" key="1">
    <citation type="submission" date="2007-08" db="EMBL/GenBank/DDBJ databases">
        <title>Draft genome sequence of Clostridium leptum (DSM 753).</title>
        <authorList>
            <person name="Sudarsanam P."/>
            <person name="Ley R."/>
            <person name="Guruge J."/>
            <person name="Turnbaugh P.J."/>
            <person name="Mahowald M."/>
            <person name="Liep D."/>
            <person name="Gordon J."/>
        </authorList>
    </citation>
    <scope>NUCLEOTIDE SEQUENCE [LARGE SCALE GENOMIC DNA]</scope>
    <source>
        <strain evidence="1 2">DSM 753</strain>
    </source>
</reference>
<gene>
    <name evidence="1" type="ORF">CLOLEP_01457</name>
</gene>
<accession>A7VSB6</accession>
<name>A7VSB6_9FIRM</name>
<proteinExistence type="predicted"/>